<proteinExistence type="predicted"/>
<dbReference type="EMBL" id="JPWI01000012">
    <property type="protein sequence ID" value="RCK43828.1"/>
    <property type="molecule type" value="Genomic_DNA"/>
</dbReference>
<feature type="signal peptide" evidence="1">
    <location>
        <begin position="1"/>
        <end position="24"/>
    </location>
</feature>
<accession>A0A367WR24</accession>
<dbReference type="RefSeq" id="WP_114099332.1">
    <property type="nucleotide sequence ID" value="NZ_JPWI01000012.1"/>
</dbReference>
<evidence type="ECO:0000313" key="2">
    <source>
        <dbReference type="EMBL" id="RCK43828.1"/>
    </source>
</evidence>
<name>A0A367WR24_9PROT</name>
<dbReference type="Proteomes" id="UP000252255">
    <property type="component" value="Unassembled WGS sequence"/>
</dbReference>
<sequence>MNISRRALLGSISLLPLAPVAARAQGFGGNAAFYDIVRQIGGIADISDHLMDAANTEFVATYGELAQRNFVYALRTGSVSDRIKQASPAIQEQAAFIARLLYTGEVMRDGAYKAVYYPWCLGWKSLTFATAPGTCGGPAFGHWAHHPVAGDM</sequence>
<comment type="caution">
    <text evidence="2">The sequence shown here is derived from an EMBL/GenBank/DDBJ whole genome shotgun (WGS) entry which is preliminary data.</text>
</comment>
<evidence type="ECO:0008006" key="4">
    <source>
        <dbReference type="Google" id="ProtNLM"/>
    </source>
</evidence>
<dbReference type="OrthoDB" id="8478903at2"/>
<evidence type="ECO:0000256" key="1">
    <source>
        <dbReference type="SAM" id="SignalP"/>
    </source>
</evidence>
<reference evidence="2 3" key="1">
    <citation type="submission" date="2014-07" db="EMBL/GenBank/DDBJ databases">
        <title>Draft genome sequence of Thalassospira profundimaris PR54-5.</title>
        <authorList>
            <person name="Lai Q."/>
            <person name="Shao Z."/>
        </authorList>
    </citation>
    <scope>NUCLEOTIDE SEQUENCE [LARGE SCALE GENOMIC DNA]</scope>
    <source>
        <strain evidence="2 3">PR54-5</strain>
    </source>
</reference>
<evidence type="ECO:0000313" key="3">
    <source>
        <dbReference type="Proteomes" id="UP000252255"/>
    </source>
</evidence>
<gene>
    <name evidence="2" type="ORF">TH30_17775</name>
</gene>
<keyword evidence="1" id="KW-0732">Signal</keyword>
<feature type="chain" id="PRO_5016596070" description="Twin-arginine translocation pathway signal" evidence="1">
    <location>
        <begin position="25"/>
        <end position="152"/>
    </location>
</feature>
<dbReference type="AlphaFoldDB" id="A0A367WR24"/>
<protein>
    <recommendedName>
        <fullName evidence="4">Twin-arginine translocation pathway signal</fullName>
    </recommendedName>
</protein>
<organism evidence="2 3">
    <name type="scientific">Thalassospira profundimaris</name>
    <dbReference type="NCBI Taxonomy" id="502049"/>
    <lineage>
        <taxon>Bacteria</taxon>
        <taxon>Pseudomonadati</taxon>
        <taxon>Pseudomonadota</taxon>
        <taxon>Alphaproteobacteria</taxon>
        <taxon>Rhodospirillales</taxon>
        <taxon>Thalassospiraceae</taxon>
        <taxon>Thalassospira</taxon>
    </lineage>
</organism>